<evidence type="ECO:0000313" key="3">
    <source>
        <dbReference type="Proteomes" id="UP000239209"/>
    </source>
</evidence>
<feature type="transmembrane region" description="Helical" evidence="1">
    <location>
        <begin position="151"/>
        <end position="169"/>
    </location>
</feature>
<name>A0A2T0S141_9ACTN</name>
<dbReference type="RefSeq" id="WP_245908403.1">
    <property type="nucleotide sequence ID" value="NZ_PVZG01000011.1"/>
</dbReference>
<sequence length="226" mass="22733">MNTTTDLILIGALAAVWLTAGLLADALPVARTARELRRRARALSALVGAGVAVFLAVPLLTSLLPGESAASTAALLASIPALVVVTVTARRLTQIRRGAAAFATAPLAPAPPALVAAAAHPLVATPLQVTGLAALAGVPIAAGLIEVPGASVAGIVITVTAVVVLALAVRHVVRHSRLNLAVLAPLTRGRLRARPAAVSRSEAYVMLPEEPTAPAKPATHEVDLAA</sequence>
<accession>A0A2T0S141</accession>
<keyword evidence="1" id="KW-1133">Transmembrane helix</keyword>
<evidence type="ECO:0000256" key="1">
    <source>
        <dbReference type="SAM" id="Phobius"/>
    </source>
</evidence>
<dbReference type="Proteomes" id="UP000239209">
    <property type="component" value="Unassembled WGS sequence"/>
</dbReference>
<keyword evidence="3" id="KW-1185">Reference proteome</keyword>
<keyword evidence="1" id="KW-0812">Transmembrane</keyword>
<gene>
    <name evidence="2" type="ORF">CLV70_111111</name>
</gene>
<proteinExistence type="predicted"/>
<feature type="transmembrane region" description="Helical" evidence="1">
    <location>
        <begin position="70"/>
        <end position="89"/>
    </location>
</feature>
<evidence type="ECO:0000313" key="2">
    <source>
        <dbReference type="EMBL" id="PRY27146.1"/>
    </source>
</evidence>
<dbReference type="EMBL" id="PVZG01000011">
    <property type="protein sequence ID" value="PRY27146.1"/>
    <property type="molecule type" value="Genomic_DNA"/>
</dbReference>
<reference evidence="2 3" key="1">
    <citation type="submission" date="2018-03" db="EMBL/GenBank/DDBJ databases">
        <title>Genomic Encyclopedia of Archaeal and Bacterial Type Strains, Phase II (KMG-II): from individual species to whole genera.</title>
        <authorList>
            <person name="Goeker M."/>
        </authorList>
    </citation>
    <scope>NUCLEOTIDE SEQUENCE [LARGE SCALE GENOMIC DNA]</scope>
    <source>
        <strain evidence="2 3">DSM 45348</strain>
    </source>
</reference>
<feature type="transmembrane region" description="Helical" evidence="1">
    <location>
        <begin position="42"/>
        <end position="64"/>
    </location>
</feature>
<dbReference type="AlphaFoldDB" id="A0A2T0S141"/>
<keyword evidence="1" id="KW-0472">Membrane</keyword>
<protein>
    <submittedName>
        <fullName evidence="2">Uncharacterized protein</fullName>
    </submittedName>
</protein>
<organism evidence="2 3">
    <name type="scientific">Pseudosporangium ferrugineum</name>
    <dbReference type="NCBI Taxonomy" id="439699"/>
    <lineage>
        <taxon>Bacteria</taxon>
        <taxon>Bacillati</taxon>
        <taxon>Actinomycetota</taxon>
        <taxon>Actinomycetes</taxon>
        <taxon>Micromonosporales</taxon>
        <taxon>Micromonosporaceae</taxon>
        <taxon>Pseudosporangium</taxon>
    </lineage>
</organism>
<comment type="caution">
    <text evidence="2">The sequence shown here is derived from an EMBL/GenBank/DDBJ whole genome shotgun (WGS) entry which is preliminary data.</text>
</comment>
<feature type="transmembrane region" description="Helical" evidence="1">
    <location>
        <begin position="6"/>
        <end position="30"/>
    </location>
</feature>